<dbReference type="Proteomes" id="UP000092024">
    <property type="component" value="Unassembled WGS sequence"/>
</dbReference>
<organism evidence="1 2">
    <name type="scientific">Paenibacillus oryzae</name>
    <dbReference type="NCBI Taxonomy" id="1844972"/>
    <lineage>
        <taxon>Bacteria</taxon>
        <taxon>Bacillati</taxon>
        <taxon>Bacillota</taxon>
        <taxon>Bacilli</taxon>
        <taxon>Bacillales</taxon>
        <taxon>Paenibacillaceae</taxon>
        <taxon>Paenibacillus</taxon>
    </lineage>
</organism>
<dbReference type="OrthoDB" id="1097055at2"/>
<comment type="caution">
    <text evidence="1">The sequence shown here is derived from an EMBL/GenBank/DDBJ whole genome shotgun (WGS) entry which is preliminary data.</text>
</comment>
<name>A0A1A5YM67_9BACL</name>
<gene>
    <name evidence="1" type="ORF">A7K91_00130</name>
</gene>
<accession>A0A1A5YM67</accession>
<dbReference type="AlphaFoldDB" id="A0A1A5YM67"/>
<reference evidence="1 2" key="1">
    <citation type="submission" date="2016-05" db="EMBL/GenBank/DDBJ databases">
        <title>Paenibacillus oryzae. sp. nov., isolated from the rice root.</title>
        <authorList>
            <person name="Zhang J."/>
            <person name="Zhang X."/>
        </authorList>
    </citation>
    <scope>NUCLEOTIDE SEQUENCE [LARGE SCALE GENOMIC DNA]</scope>
    <source>
        <strain evidence="1 2">1DrF-4</strain>
    </source>
</reference>
<dbReference type="RefSeq" id="WP_068681374.1">
    <property type="nucleotide sequence ID" value="NZ_LYPA01000044.1"/>
</dbReference>
<protein>
    <submittedName>
        <fullName evidence="1">Uncharacterized protein</fullName>
    </submittedName>
</protein>
<proteinExistence type="predicted"/>
<dbReference type="EMBL" id="LYPA01000044">
    <property type="protein sequence ID" value="OBR66726.1"/>
    <property type="molecule type" value="Genomic_DNA"/>
</dbReference>
<evidence type="ECO:0000313" key="1">
    <source>
        <dbReference type="EMBL" id="OBR66726.1"/>
    </source>
</evidence>
<sequence length="400" mass="46880">MSFDFTKYKEIKNLIPLELPDKKAYYTDLVNLEDSWTGRMDAQLANTFIQEAVQLIINAIVVFEQGYLDCAYYSLRQSIEVSTTMVYLTELEPDMKTEELQKWRTKSKFPMYGQMIKFLDKNGNAFSDIREKMKNYFDELQKVKESMNKYVHKQGFDTFYVARRHSAKVDTSALTKDFEDCLISCIGAIAVFRLAIDPLPVLLMDSEIYSRTGDLLTESYSDDFVYKYVGQKAIEAYKQTEIYHSFHEYFMNKEQMKPCVLDVTKFQHIDNERINEILNQAHLLTRTDYLAVVTVGLSKKIASLYFSGGWPFYTTNTKSVRYLDGFDSDTFKKIKESENHMNNRYDEAYLSYLNLDSEELYLEHNEQFEPDEFIHLKAFVIALVLIINQSNSNNERDEVN</sequence>
<keyword evidence="2" id="KW-1185">Reference proteome</keyword>
<evidence type="ECO:0000313" key="2">
    <source>
        <dbReference type="Proteomes" id="UP000092024"/>
    </source>
</evidence>